<dbReference type="RefSeq" id="WP_395126188.1">
    <property type="nucleotide sequence ID" value="NZ_JBIMSN010000133.1"/>
</dbReference>
<dbReference type="EMBL" id="JBIMSN010000133">
    <property type="protein sequence ID" value="MFH5232113.1"/>
    <property type="molecule type" value="Genomic_DNA"/>
</dbReference>
<gene>
    <name evidence="4" type="ORF">ACHIPV_26215</name>
    <name evidence="3" type="ORF">ACHIRB_26600</name>
</gene>
<dbReference type="SUPFAM" id="SSF69118">
    <property type="entry name" value="AhpD-like"/>
    <property type="match status" value="1"/>
</dbReference>
<dbReference type="PANTHER" id="PTHR34846">
    <property type="entry name" value="4-CARBOXYMUCONOLACTONE DECARBOXYLASE FAMILY PROTEIN (AFU_ORTHOLOGUE AFUA_6G11590)"/>
    <property type="match status" value="1"/>
</dbReference>
<dbReference type="Pfam" id="PF02627">
    <property type="entry name" value="CMD"/>
    <property type="match status" value="1"/>
</dbReference>
<feature type="region of interest" description="Disordered" evidence="1">
    <location>
        <begin position="98"/>
        <end position="118"/>
    </location>
</feature>
<accession>A0ABW7KXW8</accession>
<dbReference type="Gene3D" id="1.20.1290.10">
    <property type="entry name" value="AhpD-like"/>
    <property type="match status" value="1"/>
</dbReference>
<dbReference type="Proteomes" id="UP001609176">
    <property type="component" value="Unassembled WGS sequence"/>
</dbReference>
<evidence type="ECO:0000313" key="6">
    <source>
        <dbReference type="Proteomes" id="UP001609219"/>
    </source>
</evidence>
<evidence type="ECO:0000313" key="4">
    <source>
        <dbReference type="EMBL" id="MFH5245346.1"/>
    </source>
</evidence>
<evidence type="ECO:0000313" key="5">
    <source>
        <dbReference type="Proteomes" id="UP001609176"/>
    </source>
</evidence>
<proteinExistence type="predicted"/>
<dbReference type="PANTHER" id="PTHR34846:SF7">
    <property type="entry name" value="BLL7811 PROTEIN"/>
    <property type="match status" value="1"/>
</dbReference>
<keyword evidence="6" id="KW-1185">Reference proteome</keyword>
<comment type="caution">
    <text evidence="4">The sequence shown here is derived from an EMBL/GenBank/DDBJ whole genome shotgun (WGS) entry which is preliminary data.</text>
</comment>
<name>A0ABW7KXW8_9NOCA</name>
<dbReference type="InterPro" id="IPR029032">
    <property type="entry name" value="AhpD-like"/>
</dbReference>
<dbReference type="EMBL" id="JBIMSP010000071">
    <property type="protein sequence ID" value="MFH5245346.1"/>
    <property type="molecule type" value="Genomic_DNA"/>
</dbReference>
<organism evidence="4 5">
    <name type="scientific">Antrihabitans spumae</name>
    <dbReference type="NCBI Taxonomy" id="3373370"/>
    <lineage>
        <taxon>Bacteria</taxon>
        <taxon>Bacillati</taxon>
        <taxon>Actinomycetota</taxon>
        <taxon>Actinomycetes</taxon>
        <taxon>Mycobacteriales</taxon>
        <taxon>Nocardiaceae</taxon>
        <taxon>Antrihabitans</taxon>
    </lineage>
</organism>
<reference evidence="5 6" key="1">
    <citation type="submission" date="2024-10" db="EMBL/GenBank/DDBJ databases">
        <authorList>
            <person name="Riesco R."/>
        </authorList>
    </citation>
    <scope>NUCLEOTIDE SEQUENCE [LARGE SCALE GENOMIC DNA]</scope>
    <source>
        <strain evidence="4 5">NCIMB 15448</strain>
        <strain evidence="3 6">NCIMB 15450</strain>
    </source>
</reference>
<protein>
    <submittedName>
        <fullName evidence="4">Carboxymuconolactone decarboxylase family protein</fullName>
    </submittedName>
</protein>
<sequence length="205" mass="22742">MRLGLRALCPLHWQRYRHCEHVVQDEGESFGRTQGVEYDEHREPDGVCQRRFLRRIDGRRAITSMHRRVRFAGAKQVQGNARDNRRQPGCDVLDAATASRAGSNPGVDAGSKSAQKAGETTERLLAVSAWRESPHFDDAERAALAMAEAAIRLADRGDAVTDDIWDAAADHYDEAELAAIVLMIGATNMFNRLNATTRQIAGCAW</sequence>
<dbReference type="InterPro" id="IPR003779">
    <property type="entry name" value="CMD-like"/>
</dbReference>
<dbReference type="Proteomes" id="UP001609219">
    <property type="component" value="Unassembled WGS sequence"/>
</dbReference>
<evidence type="ECO:0000313" key="3">
    <source>
        <dbReference type="EMBL" id="MFH5232113.1"/>
    </source>
</evidence>
<evidence type="ECO:0000259" key="2">
    <source>
        <dbReference type="Pfam" id="PF02627"/>
    </source>
</evidence>
<evidence type="ECO:0000256" key="1">
    <source>
        <dbReference type="SAM" id="MobiDB-lite"/>
    </source>
</evidence>
<feature type="domain" description="Carboxymuconolactone decarboxylase-like" evidence="2">
    <location>
        <begin position="98"/>
        <end position="149"/>
    </location>
</feature>